<protein>
    <submittedName>
        <fullName evidence="1">Uncharacterized protein</fullName>
    </submittedName>
</protein>
<gene>
    <name evidence="1" type="ORF">KUTeg_004186</name>
</gene>
<name>A0ABQ9FTR2_TEGGR</name>
<accession>A0ABQ9FTR2</accession>
<dbReference type="Proteomes" id="UP001217089">
    <property type="component" value="Unassembled WGS sequence"/>
</dbReference>
<organism evidence="1 2">
    <name type="scientific">Tegillarca granosa</name>
    <name type="common">Malaysian cockle</name>
    <name type="synonym">Anadara granosa</name>
    <dbReference type="NCBI Taxonomy" id="220873"/>
    <lineage>
        <taxon>Eukaryota</taxon>
        <taxon>Metazoa</taxon>
        <taxon>Spiralia</taxon>
        <taxon>Lophotrochozoa</taxon>
        <taxon>Mollusca</taxon>
        <taxon>Bivalvia</taxon>
        <taxon>Autobranchia</taxon>
        <taxon>Pteriomorphia</taxon>
        <taxon>Arcoida</taxon>
        <taxon>Arcoidea</taxon>
        <taxon>Arcidae</taxon>
        <taxon>Tegillarca</taxon>
    </lineage>
</organism>
<comment type="caution">
    <text evidence="1">The sequence shown here is derived from an EMBL/GenBank/DDBJ whole genome shotgun (WGS) entry which is preliminary data.</text>
</comment>
<evidence type="ECO:0000313" key="1">
    <source>
        <dbReference type="EMBL" id="KAJ8319095.1"/>
    </source>
</evidence>
<evidence type="ECO:0000313" key="2">
    <source>
        <dbReference type="Proteomes" id="UP001217089"/>
    </source>
</evidence>
<dbReference type="EMBL" id="JARBDR010000214">
    <property type="protein sequence ID" value="KAJ8319095.1"/>
    <property type="molecule type" value="Genomic_DNA"/>
</dbReference>
<sequence length="127" mass="15018">MKSLIKKNRELHDFLYFIIVLKDFHLKKIFTVAKCKTLLVVDTVLPPPSRPSPLTDNDNLNTIQTNIGSYDVIYELTDTVKYQILYLQFVCDPFFCIFLSKTEKWKNVLRTDLLFPVKNNNHKEYEN</sequence>
<proteinExistence type="predicted"/>
<keyword evidence="2" id="KW-1185">Reference proteome</keyword>
<reference evidence="1 2" key="1">
    <citation type="submission" date="2022-12" db="EMBL/GenBank/DDBJ databases">
        <title>Chromosome-level genome of Tegillarca granosa.</title>
        <authorList>
            <person name="Kim J."/>
        </authorList>
    </citation>
    <scope>NUCLEOTIDE SEQUENCE [LARGE SCALE GENOMIC DNA]</scope>
    <source>
        <strain evidence="1">Teg-2019</strain>
        <tissue evidence="1">Adductor muscle</tissue>
    </source>
</reference>